<keyword evidence="1" id="KW-0802">TPR repeat</keyword>
<dbReference type="Gene3D" id="1.25.40.10">
    <property type="entry name" value="Tetratricopeptide repeat domain"/>
    <property type="match status" value="2"/>
</dbReference>
<sequence length="230" mass="25714">MSHHNTELKKTASDKVAEFISNNRTVLWISLAVLIVAIVVFAVIDNNIQKKSDLYSDMIAELQDDYQNVYSASEEEKETLENAFLEKTGEIISQDKASILVEKALFYRGQLYLQQEEWVSAADDFKKIAEISPDSYLASVSLYNGASALENNGDVEEALSLLNVISEKYRSESPILPETLFNIARLNEKLGKAEDAITVYEDLEKSYPSSSWTNLAKTRIISLKASGVSQ</sequence>
<name>A0A841R4S2_9SPIO</name>
<proteinExistence type="predicted"/>
<dbReference type="Pfam" id="PF13432">
    <property type="entry name" value="TPR_16"/>
    <property type="match status" value="1"/>
</dbReference>
<keyword evidence="4" id="KW-1185">Reference proteome</keyword>
<keyword evidence="2" id="KW-1133">Transmembrane helix</keyword>
<reference evidence="3 4" key="1">
    <citation type="submission" date="2020-08" db="EMBL/GenBank/DDBJ databases">
        <title>Genomic Encyclopedia of Type Strains, Phase IV (KMG-IV): sequencing the most valuable type-strain genomes for metagenomic binning, comparative biology and taxonomic classification.</title>
        <authorList>
            <person name="Goeker M."/>
        </authorList>
    </citation>
    <scope>NUCLEOTIDE SEQUENCE [LARGE SCALE GENOMIC DNA]</scope>
    <source>
        <strain evidence="3 4">DSM 2461</strain>
    </source>
</reference>
<comment type="caution">
    <text evidence="3">The sequence shown here is derived from an EMBL/GenBank/DDBJ whole genome shotgun (WGS) entry which is preliminary data.</text>
</comment>
<dbReference type="PROSITE" id="PS50005">
    <property type="entry name" value="TPR"/>
    <property type="match status" value="1"/>
</dbReference>
<evidence type="ECO:0000313" key="4">
    <source>
        <dbReference type="Proteomes" id="UP000587760"/>
    </source>
</evidence>
<dbReference type="AlphaFoldDB" id="A0A841R4S2"/>
<dbReference type="InterPro" id="IPR019734">
    <property type="entry name" value="TPR_rpt"/>
</dbReference>
<dbReference type="SUPFAM" id="SSF48452">
    <property type="entry name" value="TPR-like"/>
    <property type="match status" value="1"/>
</dbReference>
<feature type="transmembrane region" description="Helical" evidence="2">
    <location>
        <begin position="25"/>
        <end position="44"/>
    </location>
</feature>
<dbReference type="InterPro" id="IPR011990">
    <property type="entry name" value="TPR-like_helical_dom_sf"/>
</dbReference>
<dbReference type="SMART" id="SM00028">
    <property type="entry name" value="TPR"/>
    <property type="match status" value="2"/>
</dbReference>
<dbReference type="Proteomes" id="UP000587760">
    <property type="component" value="Unassembled WGS sequence"/>
</dbReference>
<gene>
    <name evidence="3" type="ORF">HNR50_000426</name>
</gene>
<dbReference type="EMBL" id="JACHGJ010000001">
    <property type="protein sequence ID" value="MBB6478793.1"/>
    <property type="molecule type" value="Genomic_DNA"/>
</dbReference>
<feature type="repeat" description="TPR" evidence="1">
    <location>
        <begin position="102"/>
        <end position="135"/>
    </location>
</feature>
<evidence type="ECO:0000256" key="1">
    <source>
        <dbReference type="PROSITE-ProRule" id="PRU00339"/>
    </source>
</evidence>
<accession>A0A841R4S2</accession>
<dbReference type="RefSeq" id="WP_184743027.1">
    <property type="nucleotide sequence ID" value="NZ_JACHGJ010000001.1"/>
</dbReference>
<evidence type="ECO:0000313" key="3">
    <source>
        <dbReference type="EMBL" id="MBB6478793.1"/>
    </source>
</evidence>
<keyword evidence="2" id="KW-0472">Membrane</keyword>
<protein>
    <submittedName>
        <fullName evidence="3">TolA-binding protein</fullName>
    </submittedName>
</protein>
<evidence type="ECO:0000256" key="2">
    <source>
        <dbReference type="SAM" id="Phobius"/>
    </source>
</evidence>
<dbReference type="Pfam" id="PF13174">
    <property type="entry name" value="TPR_6"/>
    <property type="match status" value="1"/>
</dbReference>
<organism evidence="3 4">
    <name type="scientific">Spirochaeta isovalerica</name>
    <dbReference type="NCBI Taxonomy" id="150"/>
    <lineage>
        <taxon>Bacteria</taxon>
        <taxon>Pseudomonadati</taxon>
        <taxon>Spirochaetota</taxon>
        <taxon>Spirochaetia</taxon>
        <taxon>Spirochaetales</taxon>
        <taxon>Spirochaetaceae</taxon>
        <taxon>Spirochaeta</taxon>
    </lineage>
</organism>
<keyword evidence="2" id="KW-0812">Transmembrane</keyword>